<name>A0A317XQ38_9BASI</name>
<proteinExistence type="predicted"/>
<evidence type="ECO:0000313" key="3">
    <source>
        <dbReference type="Proteomes" id="UP000246740"/>
    </source>
</evidence>
<dbReference type="InParanoid" id="A0A317XQ38"/>
<dbReference type="EMBL" id="KZ819195">
    <property type="protein sequence ID" value="PWY99458.1"/>
    <property type="molecule type" value="Genomic_DNA"/>
</dbReference>
<sequence>MKQKPHLPALPATKIQNQNQNQKPEPFTFSYKLDPGQIDDLKLEGEAQRKPEVAKIDIRPQRDVKKGQRGQRQPWTKEELKALLDMELEVAKENAARLLSHPALSGRSNANIHIKLAQRHAAAIKALKDSSI</sequence>
<feature type="region of interest" description="Disordered" evidence="1">
    <location>
        <begin position="1"/>
        <end position="29"/>
    </location>
</feature>
<reference evidence="2 3" key="1">
    <citation type="journal article" date="2018" name="Mol. Biol. Evol.">
        <title>Broad Genomic Sampling Reveals a Smut Pathogenic Ancestry of the Fungal Clade Ustilaginomycotina.</title>
        <authorList>
            <person name="Kijpornyongpan T."/>
            <person name="Mondo S.J."/>
            <person name="Barry K."/>
            <person name="Sandor L."/>
            <person name="Lee J."/>
            <person name="Lipzen A."/>
            <person name="Pangilinan J."/>
            <person name="LaButti K."/>
            <person name="Hainaut M."/>
            <person name="Henrissat B."/>
            <person name="Grigoriev I.V."/>
            <person name="Spatafora J.W."/>
            <person name="Aime M.C."/>
        </authorList>
    </citation>
    <scope>NUCLEOTIDE SEQUENCE [LARGE SCALE GENOMIC DNA]</scope>
    <source>
        <strain evidence="2 3">MCA 3645</strain>
    </source>
</reference>
<feature type="compositionally biased region" description="Polar residues" evidence="1">
    <location>
        <begin position="14"/>
        <end position="23"/>
    </location>
</feature>
<dbReference type="AlphaFoldDB" id="A0A317XQ38"/>
<keyword evidence="3" id="KW-1185">Reference proteome</keyword>
<organism evidence="2 3">
    <name type="scientific">Testicularia cyperi</name>
    <dbReference type="NCBI Taxonomy" id="1882483"/>
    <lineage>
        <taxon>Eukaryota</taxon>
        <taxon>Fungi</taxon>
        <taxon>Dikarya</taxon>
        <taxon>Basidiomycota</taxon>
        <taxon>Ustilaginomycotina</taxon>
        <taxon>Ustilaginomycetes</taxon>
        <taxon>Ustilaginales</taxon>
        <taxon>Anthracoideaceae</taxon>
        <taxon>Testicularia</taxon>
    </lineage>
</organism>
<protein>
    <submittedName>
        <fullName evidence="2">Uncharacterized protein</fullName>
    </submittedName>
</protein>
<evidence type="ECO:0000313" key="2">
    <source>
        <dbReference type="EMBL" id="PWY99458.1"/>
    </source>
</evidence>
<dbReference type="OrthoDB" id="2547087at2759"/>
<dbReference type="Proteomes" id="UP000246740">
    <property type="component" value="Unassembled WGS sequence"/>
</dbReference>
<accession>A0A317XQ38</accession>
<evidence type="ECO:0000256" key="1">
    <source>
        <dbReference type="SAM" id="MobiDB-lite"/>
    </source>
</evidence>
<gene>
    <name evidence="2" type="ORF">BCV70DRAFT_201025</name>
</gene>